<dbReference type="GO" id="GO:0008053">
    <property type="term" value="P:mitochondrial fusion"/>
    <property type="evidence" value="ECO:0007669"/>
    <property type="project" value="InterPro"/>
</dbReference>
<organism evidence="11 12">
    <name type="scientific">Leucopsar rothschildi</name>
    <name type="common">Bali myna</name>
    <name type="synonym">Rothschild's mynah</name>
    <dbReference type="NCBI Taxonomy" id="127929"/>
    <lineage>
        <taxon>Eukaryota</taxon>
        <taxon>Metazoa</taxon>
        <taxon>Chordata</taxon>
        <taxon>Craniata</taxon>
        <taxon>Vertebrata</taxon>
        <taxon>Euteleostomi</taxon>
        <taxon>Archelosauria</taxon>
        <taxon>Archosauria</taxon>
        <taxon>Dinosauria</taxon>
        <taxon>Saurischia</taxon>
        <taxon>Theropoda</taxon>
        <taxon>Coelurosauria</taxon>
        <taxon>Aves</taxon>
        <taxon>Neognathae</taxon>
        <taxon>Neoaves</taxon>
        <taxon>Telluraves</taxon>
        <taxon>Australaves</taxon>
        <taxon>Passeriformes</taxon>
        <taxon>Sturnidae</taxon>
        <taxon>Leucopsar</taxon>
    </lineage>
</organism>
<evidence type="ECO:0000256" key="1">
    <source>
        <dbReference type="ARBA" id="ARBA00004374"/>
    </source>
</evidence>
<dbReference type="Proteomes" id="UP000522331">
    <property type="component" value="Unassembled WGS sequence"/>
</dbReference>
<evidence type="ECO:0000256" key="5">
    <source>
        <dbReference type="ARBA" id="ARBA00022989"/>
    </source>
</evidence>
<name>A0A7K8E4M2_LEURO</name>
<keyword evidence="12" id="KW-1185">Reference proteome</keyword>
<evidence type="ECO:0000256" key="7">
    <source>
        <dbReference type="ARBA" id="ARBA00023136"/>
    </source>
</evidence>
<evidence type="ECO:0000313" key="12">
    <source>
        <dbReference type="Proteomes" id="UP000522331"/>
    </source>
</evidence>
<feature type="region of interest" description="Disordered" evidence="10">
    <location>
        <begin position="201"/>
        <end position="227"/>
    </location>
</feature>
<evidence type="ECO:0000256" key="10">
    <source>
        <dbReference type="SAM" id="MobiDB-lite"/>
    </source>
</evidence>
<dbReference type="PANTHER" id="PTHR21508:SF4">
    <property type="entry name" value="MITOGUARDIN 2"/>
    <property type="match status" value="1"/>
</dbReference>
<dbReference type="GO" id="GO:0005741">
    <property type="term" value="C:mitochondrial outer membrane"/>
    <property type="evidence" value="ECO:0007669"/>
    <property type="project" value="UniProtKB-SubCell"/>
</dbReference>
<evidence type="ECO:0000313" key="11">
    <source>
        <dbReference type="EMBL" id="NXB45648.1"/>
    </source>
</evidence>
<proteinExistence type="inferred from homology"/>
<comment type="similarity">
    <text evidence="2">Belongs to the mitoguardin family.</text>
</comment>
<dbReference type="AlphaFoldDB" id="A0A7K8E4M2"/>
<sequence length="588" mass="65790">MAFRRTEGMSIMQALAMTVAEIPVFVYTTFGQSVFSQLRLSPGLRKVLFATALGTVALALAAHQLKRRRRRKKQIAPDKCGFKPGGITVPILPTRRVSSVKKGYSSRRVQSPGSKSNDTLSGISSIEPSKHSSSSHSLASMVAVNSSSPVPPGMWEAQAMGDAGAIGDSSAESLYVQGMELFEEALQKWEQALSIRQRDSACSSTPVPWDSRKQQESMSENISEEESQKREFAEKLESLLHRAYHLQEEFGSSLPSDSVLLDLEKTLMLPLADGSLRLRTDDEDSSASEDSFFSAAELFDSLPFEKMPFHLSKPVAAYEEALQLVKEGKVACRTLRTELLGCYSDEDFLAKLHCVRQAFQELLEDESNQLFFGEVGKQMVIGLMTKAEKNPKAFLESYEEMLRYALKQETWPTTQQELEGRGVVCMSFFDIVLDFILMDAFEDLENPPSSVLAVLRNRWLSDSFKETALATACWSVLKAKRRLLMVPDGFISHFYSVSEHVSPVLAFGFLGPKQQLSEVCSFFKHQIVQYLKDMFDFDNVRYSTVQLLAEDILQLSRRRSEILLGYLGTETAPEMNGTLPGETELLKE</sequence>
<protein>
    <recommendedName>
        <fullName evidence="8">Mitoguardin 2</fullName>
    </recommendedName>
    <alternativeName>
        <fullName evidence="9">Protein FAM73B</fullName>
    </alternativeName>
</protein>
<feature type="compositionally biased region" description="Low complexity" evidence="10">
    <location>
        <begin position="121"/>
        <end position="138"/>
    </location>
</feature>
<feature type="non-terminal residue" evidence="11">
    <location>
        <position position="588"/>
    </location>
</feature>
<evidence type="ECO:0000256" key="2">
    <source>
        <dbReference type="ARBA" id="ARBA00008969"/>
    </source>
</evidence>
<keyword evidence="6" id="KW-0496">Mitochondrion</keyword>
<evidence type="ECO:0000256" key="3">
    <source>
        <dbReference type="ARBA" id="ARBA00022692"/>
    </source>
</evidence>
<reference evidence="11 12" key="1">
    <citation type="submission" date="2019-09" db="EMBL/GenBank/DDBJ databases">
        <title>Bird 10,000 Genomes (B10K) Project - Family phase.</title>
        <authorList>
            <person name="Zhang G."/>
        </authorList>
    </citation>
    <scope>NUCLEOTIDE SEQUENCE [LARGE SCALE GENOMIC DNA]</scope>
    <source>
        <strain evidence="11">B10K-DU-002-02</strain>
        <tissue evidence="11">Muscle</tissue>
    </source>
</reference>
<accession>A0A7K8E4M2</accession>
<feature type="region of interest" description="Disordered" evidence="10">
    <location>
        <begin position="98"/>
        <end position="138"/>
    </location>
</feature>
<evidence type="ECO:0000256" key="6">
    <source>
        <dbReference type="ARBA" id="ARBA00023128"/>
    </source>
</evidence>
<feature type="non-terminal residue" evidence="11">
    <location>
        <position position="1"/>
    </location>
</feature>
<comment type="subcellular location">
    <subcellularLocation>
        <location evidence="1">Mitochondrion outer membrane</location>
        <topology evidence="1">Multi-pass membrane protein</topology>
    </subcellularLocation>
</comment>
<evidence type="ECO:0000256" key="8">
    <source>
        <dbReference type="ARBA" id="ARBA00040959"/>
    </source>
</evidence>
<dbReference type="PANTHER" id="PTHR21508">
    <property type="entry name" value="MITOGUARDIN"/>
    <property type="match status" value="1"/>
</dbReference>
<keyword evidence="7" id="KW-0472">Membrane</keyword>
<gene>
    <name evidence="11" type="primary">Miga2</name>
    <name evidence="11" type="ORF">LEUROT_R06947</name>
</gene>
<feature type="compositionally biased region" description="Polar residues" evidence="10">
    <location>
        <begin position="107"/>
        <end position="120"/>
    </location>
</feature>
<dbReference type="Pfam" id="PF10265">
    <property type="entry name" value="Miga"/>
    <property type="match status" value="1"/>
</dbReference>
<keyword evidence="4" id="KW-1000">Mitochondrion outer membrane</keyword>
<keyword evidence="3" id="KW-0812">Transmembrane</keyword>
<dbReference type="EMBL" id="VZTC01003196">
    <property type="protein sequence ID" value="NXB45648.1"/>
    <property type="molecule type" value="Genomic_DNA"/>
</dbReference>
<evidence type="ECO:0000256" key="9">
    <source>
        <dbReference type="ARBA" id="ARBA00041863"/>
    </source>
</evidence>
<dbReference type="InterPro" id="IPR019392">
    <property type="entry name" value="Miga"/>
</dbReference>
<evidence type="ECO:0000256" key="4">
    <source>
        <dbReference type="ARBA" id="ARBA00022787"/>
    </source>
</evidence>
<keyword evidence="5" id="KW-1133">Transmembrane helix</keyword>
<comment type="caution">
    <text evidence="11">The sequence shown here is derived from an EMBL/GenBank/DDBJ whole genome shotgun (WGS) entry which is preliminary data.</text>
</comment>